<evidence type="ECO:0000256" key="5">
    <source>
        <dbReference type="SAM" id="MobiDB-lite"/>
    </source>
</evidence>
<dbReference type="STRING" id="1754190.A0A1Y2EVE6"/>
<feature type="region of interest" description="Disordered" evidence="5">
    <location>
        <begin position="73"/>
        <end position="97"/>
    </location>
</feature>
<keyword evidence="4" id="KW-0862">Zinc</keyword>
<dbReference type="InterPro" id="IPR000219">
    <property type="entry name" value="DH_dom"/>
</dbReference>
<dbReference type="InterPro" id="IPR036274">
    <property type="entry name" value="HR1_rpt_sf"/>
</dbReference>
<dbReference type="GO" id="GO:0005737">
    <property type="term" value="C:cytoplasm"/>
    <property type="evidence" value="ECO:0007669"/>
    <property type="project" value="UniProtKB-SubCell"/>
</dbReference>
<evidence type="ECO:0000259" key="6">
    <source>
        <dbReference type="PROSITE" id="PS50010"/>
    </source>
</evidence>
<dbReference type="PROSITE" id="PS50081">
    <property type="entry name" value="ZF_DAG_PE_2"/>
    <property type="match status" value="1"/>
</dbReference>
<feature type="compositionally biased region" description="Low complexity" evidence="5">
    <location>
        <begin position="450"/>
        <end position="473"/>
    </location>
</feature>
<evidence type="ECO:0000256" key="1">
    <source>
        <dbReference type="ARBA" id="ARBA00004496"/>
    </source>
</evidence>
<feature type="compositionally biased region" description="Polar residues" evidence="5">
    <location>
        <begin position="1190"/>
        <end position="1201"/>
    </location>
</feature>
<dbReference type="PANTHER" id="PTHR46006:SF6">
    <property type="entry name" value="INTERSECTIN-2 ISOFORM X1"/>
    <property type="match status" value="1"/>
</dbReference>
<dbReference type="GO" id="GO:0005085">
    <property type="term" value="F:guanyl-nucleotide exchange factor activity"/>
    <property type="evidence" value="ECO:0007669"/>
    <property type="project" value="InterPro"/>
</dbReference>
<dbReference type="Gene3D" id="3.30.60.20">
    <property type="match status" value="1"/>
</dbReference>
<dbReference type="SUPFAM" id="SSF48065">
    <property type="entry name" value="DBL homology domain (DH-domain)"/>
    <property type="match status" value="1"/>
</dbReference>
<dbReference type="CDD" id="cd00821">
    <property type="entry name" value="PH"/>
    <property type="match status" value="1"/>
</dbReference>
<evidence type="ECO:0000256" key="2">
    <source>
        <dbReference type="ARBA" id="ARBA00022490"/>
    </source>
</evidence>
<dbReference type="Gene3D" id="1.20.900.10">
    <property type="entry name" value="Dbl homology (DH) domain"/>
    <property type="match status" value="1"/>
</dbReference>
<feature type="compositionally biased region" description="Polar residues" evidence="5">
    <location>
        <begin position="1324"/>
        <end position="1333"/>
    </location>
</feature>
<evidence type="ECO:0000259" key="7">
    <source>
        <dbReference type="PROSITE" id="PS50081"/>
    </source>
</evidence>
<dbReference type="CDD" id="cd00160">
    <property type="entry name" value="RhoGEF"/>
    <property type="match status" value="1"/>
</dbReference>
<dbReference type="Gene3D" id="1.10.287.160">
    <property type="entry name" value="HR1 repeat"/>
    <property type="match status" value="1"/>
</dbReference>
<dbReference type="OrthoDB" id="1716625at2759"/>
<dbReference type="GO" id="GO:0035025">
    <property type="term" value="P:positive regulation of Rho protein signal transduction"/>
    <property type="evidence" value="ECO:0007669"/>
    <property type="project" value="TreeGrafter"/>
</dbReference>
<dbReference type="InterPro" id="IPR046349">
    <property type="entry name" value="C1-like_sf"/>
</dbReference>
<dbReference type="SUPFAM" id="SSF57889">
    <property type="entry name" value="Cysteine-rich domain"/>
    <property type="match status" value="1"/>
</dbReference>
<keyword evidence="2" id="KW-0963">Cytoplasm</keyword>
<dbReference type="InterPro" id="IPR011993">
    <property type="entry name" value="PH-like_dom_sf"/>
</dbReference>
<dbReference type="SUPFAM" id="SSF50729">
    <property type="entry name" value="PH domain-like"/>
    <property type="match status" value="1"/>
</dbReference>
<feature type="domain" description="Phorbol-ester/DAG-type" evidence="7">
    <location>
        <begin position="518"/>
        <end position="574"/>
    </location>
</feature>
<dbReference type="InterPro" id="IPR035899">
    <property type="entry name" value="DBL_dom_sf"/>
</dbReference>
<dbReference type="GO" id="GO:0046872">
    <property type="term" value="F:metal ion binding"/>
    <property type="evidence" value="ECO:0007669"/>
    <property type="project" value="UniProtKB-KW"/>
</dbReference>
<keyword evidence="3" id="KW-0479">Metal-binding</keyword>
<dbReference type="InterPro" id="IPR002219">
    <property type="entry name" value="PKC_DAG/PE"/>
</dbReference>
<feature type="region of interest" description="Disordered" evidence="5">
    <location>
        <begin position="1176"/>
        <end position="1201"/>
    </location>
</feature>
<evidence type="ECO:0008006" key="10">
    <source>
        <dbReference type="Google" id="ProtNLM"/>
    </source>
</evidence>
<evidence type="ECO:0000313" key="8">
    <source>
        <dbReference type="EMBL" id="ORY75234.1"/>
    </source>
</evidence>
<dbReference type="PANTHER" id="PTHR46006">
    <property type="entry name" value="RHO GUANINE NUCLEOTIDE EXCHANGE FACTOR AT 64C, ISOFORM A"/>
    <property type="match status" value="1"/>
</dbReference>
<dbReference type="CDD" id="cd00029">
    <property type="entry name" value="C1"/>
    <property type="match status" value="1"/>
</dbReference>
<evidence type="ECO:0000313" key="9">
    <source>
        <dbReference type="Proteomes" id="UP000193920"/>
    </source>
</evidence>
<accession>A0A1Y2EVE6</accession>
<feature type="domain" description="DH" evidence="6">
    <location>
        <begin position="799"/>
        <end position="986"/>
    </location>
</feature>
<organism evidence="8 9">
    <name type="scientific">Neocallimastix californiae</name>
    <dbReference type="NCBI Taxonomy" id="1754190"/>
    <lineage>
        <taxon>Eukaryota</taxon>
        <taxon>Fungi</taxon>
        <taxon>Fungi incertae sedis</taxon>
        <taxon>Chytridiomycota</taxon>
        <taxon>Chytridiomycota incertae sedis</taxon>
        <taxon>Neocallimastigomycetes</taxon>
        <taxon>Neocallimastigales</taxon>
        <taxon>Neocallimastigaceae</taxon>
        <taxon>Neocallimastix</taxon>
    </lineage>
</organism>
<dbReference type="PROSITE" id="PS50010">
    <property type="entry name" value="DH_2"/>
    <property type="match status" value="1"/>
</dbReference>
<sequence>MASSINKSSSDLYVSSIHGSLGRIKNTGENDITISNSYTPRSKLSICSYNGESNSITQKSKIISETSLCRNSDSESIDFRNDPNEQGHLINESSSNYIDSGDIEGSYFVSLKDEDEPEPVEKKKKNNNLCRSKSSYAINAITDEYNSLSKILKSTKNSPPKQGMNSTLNLLDSVRSINNIQDDSSLCSSNLSFLALNSTRTEMNNSALYMSDIWNHHLTRLYFFMYLLSKGNTLALIYLFRSEAEAFRTNFYLYNSSGRKNQATKIFNCYFVPSSPNYIEWKFNEESYNSRIEEFAYVIYKGLDNPNSQIFDKFIFLSMVVLEKAFNGELKEYPERYIYPRIDDIKNDECGDSFEKSVFYKELKNDIKGTMNITTSQFQRIIERILDLPADCFDTVEMIEKIENYINGYEINYNDFLNSKLIVEIKPSLTRMDKKNSLKMSMESINDKASFNSQNQSNQNLTSGSNISESSKSQKSKKIKTDSLPEDKSLISPLLKEQSFRKSINANINNLVDQLKFGHTFVQNTEKDSYFCEYCLKKLQFEKVDKNDDSLAYKCEVCNMVCHKYCRNLIKVNCFEHTSSELMDEYGEDALKSENINRIQMKMKAIQHELDIELKIRDGLEKLTKARNSPLPSLFKPSKSHKNVPPTEIFGQIEKSQKKLDSLKHEMTRYRLCLTKLLEESKLNKEGQKEDMTEGEVIKICCKNTTNCTDLTKSFYATSETTTEMLIINAIEKFILDGTYKDYELTYTIDKEEKKIEDIKEPILQQKINFQEALFNLKMKDNHVRLKESKKQIEKNDLKQKEILEEICNLECYYLKCLNMIVKYFKEPLAASKFLTNNDIEIIFSNIEDILQIHTELNKDIEEIKKKDDLEITSLCAQVINVYRTKISEFDEYYTYCTNQANATRHLEKLMQNSNIERKINECQENENLDKLTLKDLLIKPMHRITRYPLLFKRLLENIDKKQLQYSMIETLIFSIENKISTINEMVRKSEAKYRIGVIENSLEWNNIFPKFNIDNDRRELISEKQFIYNKRGTHTVDITILVFTDIILFLKCKKDKEQYILYRQPIPLENVLFLDKLDTKESKNIIEIIHFHHDKYEFESISRYDKNVWLQEVEAVRTYFCNQLFFANVHYDFTLQNNNLKNSKDENENNSSSNNKLRILSKQLSGSLDILSPGILNSPDSSKPNKSNRQSPTNPSAYSNSYKRNTWSLFNRSKSQETKYATFDTKKSKNLARIRTKTEQVDDAITRRNYTISSGGSNQQDFDFVIKPALSPDISSPSIAQDSPGSYISSANGSPLITNIDEYTYSDEKTADFRNTVEKMIKNNSNDIFSETKNGKSHRKGKK</sequence>
<protein>
    <recommendedName>
        <fullName evidence="10">DH domain-containing protein</fullName>
    </recommendedName>
</protein>
<dbReference type="SUPFAM" id="SSF46585">
    <property type="entry name" value="HR1 repeat"/>
    <property type="match status" value="1"/>
</dbReference>
<feature type="region of interest" description="Disordered" evidence="5">
    <location>
        <begin position="1324"/>
        <end position="1344"/>
    </location>
</feature>
<reference evidence="8 9" key="1">
    <citation type="submission" date="2016-08" db="EMBL/GenBank/DDBJ databases">
        <title>A Parts List for Fungal Cellulosomes Revealed by Comparative Genomics.</title>
        <authorList>
            <consortium name="DOE Joint Genome Institute"/>
            <person name="Haitjema C.H."/>
            <person name="Gilmore S.P."/>
            <person name="Henske J.K."/>
            <person name="Solomon K.V."/>
            <person name="De Groot R."/>
            <person name="Kuo A."/>
            <person name="Mondo S.J."/>
            <person name="Salamov A.A."/>
            <person name="Labutti K."/>
            <person name="Zhao Z."/>
            <person name="Chiniquy J."/>
            <person name="Barry K."/>
            <person name="Brewer H.M."/>
            <person name="Purvine S.O."/>
            <person name="Wright A.T."/>
            <person name="Boxma B."/>
            <person name="Van Alen T."/>
            <person name="Hackstein J.H."/>
            <person name="Baker S.E."/>
            <person name="Grigoriev I.V."/>
            <person name="O'Malley M.A."/>
        </authorList>
    </citation>
    <scope>NUCLEOTIDE SEQUENCE [LARGE SCALE GENOMIC DNA]</scope>
    <source>
        <strain evidence="8 9">G1</strain>
    </source>
</reference>
<feature type="compositionally biased region" description="Low complexity" evidence="5">
    <location>
        <begin position="1178"/>
        <end position="1189"/>
    </location>
</feature>
<proteinExistence type="predicted"/>
<feature type="region of interest" description="Disordered" evidence="5">
    <location>
        <begin position="449"/>
        <end position="483"/>
    </location>
</feature>
<dbReference type="Pfam" id="PF00621">
    <property type="entry name" value="RhoGEF"/>
    <property type="match status" value="1"/>
</dbReference>
<dbReference type="Gene3D" id="2.30.29.30">
    <property type="entry name" value="Pleckstrin-homology domain (PH domain)/Phosphotyrosine-binding domain (PTB)"/>
    <property type="match status" value="1"/>
</dbReference>
<gene>
    <name evidence="8" type="ORF">LY90DRAFT_665964</name>
</gene>
<name>A0A1Y2EVE6_9FUNG</name>
<dbReference type="InterPro" id="IPR051480">
    <property type="entry name" value="Endocytic_GEF_Adapter"/>
</dbReference>
<dbReference type="EMBL" id="MCOG01000026">
    <property type="protein sequence ID" value="ORY75234.1"/>
    <property type="molecule type" value="Genomic_DNA"/>
</dbReference>
<dbReference type="SMART" id="SM00325">
    <property type="entry name" value="RhoGEF"/>
    <property type="match status" value="1"/>
</dbReference>
<evidence type="ECO:0000256" key="4">
    <source>
        <dbReference type="ARBA" id="ARBA00022833"/>
    </source>
</evidence>
<keyword evidence="9" id="KW-1185">Reference proteome</keyword>
<comment type="caution">
    <text evidence="8">The sequence shown here is derived from an EMBL/GenBank/DDBJ whole genome shotgun (WGS) entry which is preliminary data.</text>
</comment>
<evidence type="ECO:0000256" key="3">
    <source>
        <dbReference type="ARBA" id="ARBA00022723"/>
    </source>
</evidence>
<dbReference type="Proteomes" id="UP000193920">
    <property type="component" value="Unassembled WGS sequence"/>
</dbReference>
<comment type="subcellular location">
    <subcellularLocation>
        <location evidence="1">Cytoplasm</location>
    </subcellularLocation>
</comment>